<sequence length="130" mass="14687">MKFDTYSLVGEDWWNLNANSQRVYYYKLDGQKLEETRRILQHHLEIKPDTSNLNDGIPANDDGTGTGADGNEEGQNQYNSDDQSQYDSNDQNPYDNNGEQNQGQPNEQSQYNGQGQYDNQGTSSDSSSGY</sequence>
<evidence type="ECO:0000313" key="3">
    <source>
        <dbReference type="Proteomes" id="UP001228376"/>
    </source>
</evidence>
<reference evidence="2 3" key="1">
    <citation type="submission" date="2023-10" db="EMBL/GenBank/DDBJ databases">
        <title>179-bfca-hs.</title>
        <authorList>
            <person name="Miliotis G."/>
            <person name="Sengupta P."/>
            <person name="Hameed A."/>
            <person name="Chuvochina M."/>
            <person name="Mcdonagh F."/>
            <person name="Simpson A.C."/>
            <person name="Singh N.K."/>
            <person name="Rekha P.D."/>
            <person name="Raman K."/>
            <person name="Hugenholtz P."/>
            <person name="Venkateswaran K."/>
        </authorList>
    </citation>
    <scope>NUCLEOTIDE SEQUENCE [LARGE SCALE GENOMIC DNA]</scope>
    <source>
        <strain evidence="2 3">179-BFC-A-HS</strain>
    </source>
</reference>
<name>A0ABU5CGR8_9BACI</name>
<accession>A0ABU5CGR8</accession>
<evidence type="ECO:0000256" key="1">
    <source>
        <dbReference type="SAM" id="MobiDB-lite"/>
    </source>
</evidence>
<organism evidence="2 3">
    <name type="scientific">Tigheibacillus jepli</name>
    <dbReference type="NCBI Taxonomy" id="3035914"/>
    <lineage>
        <taxon>Bacteria</taxon>
        <taxon>Bacillati</taxon>
        <taxon>Bacillota</taxon>
        <taxon>Bacilli</taxon>
        <taxon>Bacillales</taxon>
        <taxon>Bacillaceae</taxon>
        <taxon>Tigheibacillus</taxon>
    </lineage>
</organism>
<dbReference type="EMBL" id="JAROCA020000001">
    <property type="protein sequence ID" value="MDY0404740.1"/>
    <property type="molecule type" value="Genomic_DNA"/>
</dbReference>
<dbReference type="Proteomes" id="UP001228376">
    <property type="component" value="Unassembled WGS sequence"/>
</dbReference>
<feature type="region of interest" description="Disordered" evidence="1">
    <location>
        <begin position="44"/>
        <end position="130"/>
    </location>
</feature>
<keyword evidence="3" id="KW-1185">Reference proteome</keyword>
<dbReference type="RefSeq" id="WP_320384301.1">
    <property type="nucleotide sequence ID" value="NZ_JAROCA020000001.1"/>
</dbReference>
<gene>
    <name evidence="2" type="ORF">P5G51_004375</name>
</gene>
<feature type="compositionally biased region" description="Low complexity" evidence="1">
    <location>
        <begin position="73"/>
        <end position="121"/>
    </location>
</feature>
<comment type="caution">
    <text evidence="2">The sequence shown here is derived from an EMBL/GenBank/DDBJ whole genome shotgun (WGS) entry which is preliminary data.</text>
</comment>
<evidence type="ECO:0000313" key="2">
    <source>
        <dbReference type="EMBL" id="MDY0404740.1"/>
    </source>
</evidence>
<protein>
    <submittedName>
        <fullName evidence="2">Uncharacterized protein</fullName>
    </submittedName>
</protein>
<proteinExistence type="predicted"/>